<dbReference type="PROSITE" id="PS00170">
    <property type="entry name" value="CSA_PPIASE_1"/>
    <property type="match status" value="1"/>
</dbReference>
<organism evidence="6 7">
    <name type="scientific">Parastrongyloides trichosuri</name>
    <name type="common">Possum-specific nematode worm</name>
    <dbReference type="NCBI Taxonomy" id="131310"/>
    <lineage>
        <taxon>Eukaryota</taxon>
        <taxon>Metazoa</taxon>
        <taxon>Ecdysozoa</taxon>
        <taxon>Nematoda</taxon>
        <taxon>Chromadorea</taxon>
        <taxon>Rhabditida</taxon>
        <taxon>Tylenchina</taxon>
        <taxon>Panagrolaimomorpha</taxon>
        <taxon>Strongyloidoidea</taxon>
        <taxon>Strongyloididae</taxon>
        <taxon>Parastrongyloides</taxon>
    </lineage>
</organism>
<dbReference type="GO" id="GO:0006457">
    <property type="term" value="P:protein folding"/>
    <property type="evidence" value="ECO:0007669"/>
    <property type="project" value="InterPro"/>
</dbReference>
<evidence type="ECO:0000313" key="6">
    <source>
        <dbReference type="Proteomes" id="UP000038045"/>
    </source>
</evidence>
<name>A0A0N4ZWK7_PARTI</name>
<proteinExistence type="predicted"/>
<dbReference type="PANTHER" id="PTHR45625">
    <property type="entry name" value="PEPTIDYL-PROLYL CIS-TRANS ISOMERASE-RELATED"/>
    <property type="match status" value="1"/>
</dbReference>
<dbReference type="InterPro" id="IPR029000">
    <property type="entry name" value="Cyclophilin-like_dom_sf"/>
</dbReference>
<feature type="compositionally biased region" description="Low complexity" evidence="4">
    <location>
        <begin position="327"/>
        <end position="338"/>
    </location>
</feature>
<dbReference type="GO" id="GO:0003755">
    <property type="term" value="F:peptidyl-prolyl cis-trans isomerase activity"/>
    <property type="evidence" value="ECO:0007669"/>
    <property type="project" value="UniProtKB-KW"/>
</dbReference>
<dbReference type="Gene3D" id="2.40.100.10">
    <property type="entry name" value="Cyclophilin-like"/>
    <property type="match status" value="1"/>
</dbReference>
<keyword evidence="2" id="KW-0697">Rotamase</keyword>
<feature type="compositionally biased region" description="Low complexity" evidence="4">
    <location>
        <begin position="298"/>
        <end position="308"/>
    </location>
</feature>
<evidence type="ECO:0000256" key="4">
    <source>
        <dbReference type="SAM" id="MobiDB-lite"/>
    </source>
</evidence>
<evidence type="ECO:0000256" key="2">
    <source>
        <dbReference type="ARBA" id="ARBA00023110"/>
    </source>
</evidence>
<feature type="domain" description="PPIase cyclophilin-type" evidence="5">
    <location>
        <begin position="7"/>
        <end position="148"/>
    </location>
</feature>
<dbReference type="AlphaFoldDB" id="A0A0N4ZWK7"/>
<sequence length="386" mass="41453">MADQTLTFTLDTGDGEDRNVVIKLRDDLAPNHVKQITDLAKEGFYDGVVFHRVIPGFMAQGGDPTGTGTSGSKKPNLKQEFSKEPHVRGVCSMARTANPDSANSQFFIMLQRRFIPERPIHRLGRSDRRHGSRRRPAQGRAAPHSGQDRQGDRRLRTKVQRRGISPPPTTASTPRRRSGPRPSASPSGPRPDRPDCAAPSPAHPGPAFHRTTQRPDRATAPQSAHGPRSRHRPSGSAASCLKAAACAVLSGVAPRSQAATVRASAPASKIGKALKADAPGPTANPDPATARPTRTKARPAGTPGRRAASSGRTADAPPDCRRRAIWRSPARNAASARNSPHRSGRRRPPATPPRASPWRRRPPRSATGRPSQASCCLSARPRRTPP</sequence>
<feature type="compositionally biased region" description="Basic residues" evidence="4">
    <location>
        <begin position="339"/>
        <end position="348"/>
    </location>
</feature>
<evidence type="ECO:0000313" key="7">
    <source>
        <dbReference type="WBParaSite" id="PTRK_0001303900.1"/>
    </source>
</evidence>
<feature type="region of interest" description="Disordered" evidence="4">
    <location>
        <begin position="252"/>
        <end position="386"/>
    </location>
</feature>
<reference evidence="7" key="1">
    <citation type="submission" date="2017-02" db="UniProtKB">
        <authorList>
            <consortium name="WormBaseParasite"/>
        </authorList>
    </citation>
    <scope>IDENTIFICATION</scope>
</reference>
<feature type="region of interest" description="Disordered" evidence="4">
    <location>
        <begin position="119"/>
        <end position="239"/>
    </location>
</feature>
<dbReference type="InterPro" id="IPR002130">
    <property type="entry name" value="Cyclophilin-type_PPIase_dom"/>
</dbReference>
<dbReference type="Proteomes" id="UP000038045">
    <property type="component" value="Unplaced"/>
</dbReference>
<dbReference type="PANTHER" id="PTHR45625:SF4">
    <property type="entry name" value="PEPTIDYLPROLYL ISOMERASE DOMAIN AND WD REPEAT-CONTAINING PROTEIN 1"/>
    <property type="match status" value="1"/>
</dbReference>
<dbReference type="InterPro" id="IPR020892">
    <property type="entry name" value="Cyclophilin-type_PPIase_CS"/>
</dbReference>
<dbReference type="InterPro" id="IPR044666">
    <property type="entry name" value="Cyclophilin_A-like"/>
</dbReference>
<keyword evidence="6" id="KW-1185">Reference proteome</keyword>
<evidence type="ECO:0000256" key="3">
    <source>
        <dbReference type="ARBA" id="ARBA00023235"/>
    </source>
</evidence>
<dbReference type="EC" id="5.2.1.8" evidence="1"/>
<dbReference type="STRING" id="131310.A0A0N4ZWK7"/>
<evidence type="ECO:0000256" key="1">
    <source>
        <dbReference type="ARBA" id="ARBA00013194"/>
    </source>
</evidence>
<dbReference type="WBParaSite" id="PTRK_0001303900.1">
    <property type="protein sequence ID" value="PTRK_0001303900.1"/>
    <property type="gene ID" value="PTRK_0001303900"/>
</dbReference>
<feature type="region of interest" description="Disordered" evidence="4">
    <location>
        <begin position="60"/>
        <end position="85"/>
    </location>
</feature>
<accession>A0A0N4ZWK7</accession>
<dbReference type="CDD" id="cd00317">
    <property type="entry name" value="cyclophilin"/>
    <property type="match status" value="1"/>
</dbReference>
<dbReference type="PROSITE" id="PS50072">
    <property type="entry name" value="CSA_PPIASE_2"/>
    <property type="match status" value="1"/>
</dbReference>
<dbReference type="SUPFAM" id="SSF50891">
    <property type="entry name" value="Cyclophilin-like"/>
    <property type="match status" value="1"/>
</dbReference>
<evidence type="ECO:0000259" key="5">
    <source>
        <dbReference type="PROSITE" id="PS50072"/>
    </source>
</evidence>
<protein>
    <recommendedName>
        <fullName evidence="1">peptidylprolyl isomerase</fullName>
        <ecNumber evidence="1">5.2.1.8</ecNumber>
    </recommendedName>
</protein>
<feature type="compositionally biased region" description="Basic residues" evidence="4">
    <location>
        <begin position="127"/>
        <end position="137"/>
    </location>
</feature>
<keyword evidence="3" id="KW-0413">Isomerase</keyword>
<dbReference type="Pfam" id="PF00160">
    <property type="entry name" value="Pro_isomerase"/>
    <property type="match status" value="1"/>
</dbReference>